<gene>
    <name evidence="2" type="ORF">TVAG_447240</name>
</gene>
<dbReference type="SMR" id="A2DRZ6"/>
<name>A2DRZ6_TRIV3</name>
<proteinExistence type="predicted"/>
<dbReference type="KEGG" id="tva:4774766"/>
<evidence type="ECO:0000313" key="3">
    <source>
        <dbReference type="Proteomes" id="UP000001542"/>
    </source>
</evidence>
<reference evidence="2" key="1">
    <citation type="submission" date="2006-10" db="EMBL/GenBank/DDBJ databases">
        <authorList>
            <person name="Amadeo P."/>
            <person name="Zhao Q."/>
            <person name="Wortman J."/>
            <person name="Fraser-Liggett C."/>
            <person name="Carlton J."/>
        </authorList>
    </citation>
    <scope>NUCLEOTIDE SEQUENCE</scope>
    <source>
        <strain evidence="2">G3</strain>
    </source>
</reference>
<accession>A2DRZ6</accession>
<evidence type="ECO:0000313" key="2">
    <source>
        <dbReference type="EMBL" id="EAY16766.1"/>
    </source>
</evidence>
<organism evidence="2 3">
    <name type="scientific">Trichomonas vaginalis (strain ATCC PRA-98 / G3)</name>
    <dbReference type="NCBI Taxonomy" id="412133"/>
    <lineage>
        <taxon>Eukaryota</taxon>
        <taxon>Metamonada</taxon>
        <taxon>Parabasalia</taxon>
        <taxon>Trichomonadida</taxon>
        <taxon>Trichomonadidae</taxon>
        <taxon>Trichomonas</taxon>
    </lineage>
</organism>
<reference evidence="2" key="2">
    <citation type="journal article" date="2007" name="Science">
        <title>Draft genome sequence of the sexually transmitted pathogen Trichomonas vaginalis.</title>
        <authorList>
            <person name="Carlton J.M."/>
            <person name="Hirt R.P."/>
            <person name="Silva J.C."/>
            <person name="Delcher A.L."/>
            <person name="Schatz M."/>
            <person name="Zhao Q."/>
            <person name="Wortman J.R."/>
            <person name="Bidwell S.L."/>
            <person name="Alsmark U.C.M."/>
            <person name="Besteiro S."/>
            <person name="Sicheritz-Ponten T."/>
            <person name="Noel C.J."/>
            <person name="Dacks J.B."/>
            <person name="Foster P.G."/>
            <person name="Simillion C."/>
            <person name="Van de Peer Y."/>
            <person name="Miranda-Saavedra D."/>
            <person name="Barton G.J."/>
            <person name="Westrop G.D."/>
            <person name="Mueller S."/>
            <person name="Dessi D."/>
            <person name="Fiori P.L."/>
            <person name="Ren Q."/>
            <person name="Paulsen I."/>
            <person name="Zhang H."/>
            <person name="Bastida-Corcuera F.D."/>
            <person name="Simoes-Barbosa A."/>
            <person name="Brown M.T."/>
            <person name="Hayes R.D."/>
            <person name="Mukherjee M."/>
            <person name="Okumura C.Y."/>
            <person name="Schneider R."/>
            <person name="Smith A.J."/>
            <person name="Vanacova S."/>
            <person name="Villalvazo M."/>
            <person name="Haas B.J."/>
            <person name="Pertea M."/>
            <person name="Feldblyum T.V."/>
            <person name="Utterback T.R."/>
            <person name="Shu C.L."/>
            <person name="Osoegawa K."/>
            <person name="de Jong P.J."/>
            <person name="Hrdy I."/>
            <person name="Horvathova L."/>
            <person name="Zubacova Z."/>
            <person name="Dolezal P."/>
            <person name="Malik S.B."/>
            <person name="Logsdon J.M. Jr."/>
            <person name="Henze K."/>
            <person name="Gupta A."/>
            <person name="Wang C.C."/>
            <person name="Dunne R.L."/>
            <person name="Upcroft J.A."/>
            <person name="Upcroft P."/>
            <person name="White O."/>
            <person name="Salzberg S.L."/>
            <person name="Tang P."/>
            <person name="Chiu C.-H."/>
            <person name="Lee Y.-S."/>
            <person name="Embley T.M."/>
            <person name="Coombs G.H."/>
            <person name="Mottram J.C."/>
            <person name="Tachezy J."/>
            <person name="Fraser-Liggett C.M."/>
            <person name="Johnson P.J."/>
        </authorList>
    </citation>
    <scope>NUCLEOTIDE SEQUENCE [LARGE SCALE GENOMIC DNA]</scope>
    <source>
        <strain evidence="2">G3</strain>
    </source>
</reference>
<dbReference type="RefSeq" id="XP_001328989.1">
    <property type="nucleotide sequence ID" value="XM_001328954.1"/>
</dbReference>
<dbReference type="VEuPathDB" id="TrichDB:TVAGG3_1001500"/>
<keyword evidence="1" id="KW-0175">Coiled coil</keyword>
<dbReference type="EMBL" id="DS113238">
    <property type="protein sequence ID" value="EAY16766.1"/>
    <property type="molecule type" value="Genomic_DNA"/>
</dbReference>
<keyword evidence="3" id="KW-1185">Reference proteome</keyword>
<feature type="coiled-coil region" evidence="1">
    <location>
        <begin position="132"/>
        <end position="341"/>
    </location>
</feature>
<protein>
    <submittedName>
        <fullName evidence="2">Uncharacterized protein</fullName>
    </submittedName>
</protein>
<sequence length="353" mass="41515">MEERNTALLAWLNKYAKSGSEVTYINTSCSSEKFMSVFKSLVPQELYPTKNDNLTFISIVILSMIREQGYLKEIPNYLSQDEGKNNQTTLFFLYVLYRLKFPNDNVELSKAETMFEKFRDTSKTNETTPFNFEALQKQLEEQNSEVQQHIDIYQQKCQELQTQYDEIEKNVLAKYQSKLESEMHEAAEAEKAHRNLLIEKEKLEEQLSKFKEDRQRLEDKYKEIQEIEDENKKLKEEYEALEAKNKDFLSKESEMKLSSLSKIKYEEQIAETSREIKELIHSKEMLKLDEIPEDDAALQKLLNEIDALEEKVKKTEPETIIAKWKSKIQAEINKAKDAAEKTRLIIELGESLQ</sequence>
<dbReference type="AlphaFoldDB" id="A2DRZ6"/>
<dbReference type="Proteomes" id="UP000001542">
    <property type="component" value="Unassembled WGS sequence"/>
</dbReference>
<dbReference type="VEuPathDB" id="TrichDB:TVAG_447240"/>
<dbReference type="InParanoid" id="A2DRZ6"/>
<evidence type="ECO:0000256" key="1">
    <source>
        <dbReference type="SAM" id="Coils"/>
    </source>
</evidence>